<keyword evidence="3" id="KW-1185">Reference proteome</keyword>
<sequence>MVKFLSTFSNKKYITYVSCVALYIIARVVLQLFADYKFRHSFPGWGWVYFLNTLFYTMTLLCGCIVSIMIHEKSIIHASLVTALGVAVCTFVTKTHITDYGLFFSGIAMGAVLGGGGGGIVFLVRKLRYKQVSTPDQ</sequence>
<comment type="caution">
    <text evidence="2">The sequence shown here is derived from an EMBL/GenBank/DDBJ whole genome shotgun (WGS) entry which is preliminary data.</text>
</comment>
<proteinExistence type="predicted"/>
<reference evidence="2 3" key="1">
    <citation type="journal article" date="2015" name="Appl. Environ. Microbiol.">
        <title>The Enterobacterium Trabulsiella odontotermitis Presents Novel Adaptations Related to Its Association with Fungus-Growing Termites.</title>
        <authorList>
            <person name="Sapountzis P."/>
            <person name="Gruntjes T."/>
            <person name="Otani S."/>
            <person name="Estevez J."/>
            <person name="da Costa R.R."/>
            <person name="Plunkett G.3rd."/>
            <person name="Perna N.T."/>
            <person name="Poulsen M."/>
        </authorList>
    </citation>
    <scope>NUCLEOTIDE SEQUENCE [LARGE SCALE GENOMIC DNA]</scope>
    <source>
        <strain evidence="2 3">12</strain>
    </source>
</reference>
<feature type="transmembrane region" description="Helical" evidence="1">
    <location>
        <begin position="46"/>
        <end position="68"/>
    </location>
</feature>
<evidence type="ECO:0000256" key="1">
    <source>
        <dbReference type="SAM" id="Phobius"/>
    </source>
</evidence>
<name>A0A0L0GKS3_9ENTR</name>
<feature type="transmembrane region" description="Helical" evidence="1">
    <location>
        <begin position="100"/>
        <end position="124"/>
    </location>
</feature>
<dbReference type="OrthoDB" id="9987473at2"/>
<evidence type="ECO:0000313" key="3">
    <source>
        <dbReference type="Proteomes" id="UP000037393"/>
    </source>
</evidence>
<feature type="transmembrane region" description="Helical" evidence="1">
    <location>
        <begin position="75"/>
        <end position="94"/>
    </location>
</feature>
<accession>A0A0L0GKS3</accession>
<protein>
    <submittedName>
        <fullName evidence="2">Uncharacterized protein</fullName>
    </submittedName>
</protein>
<evidence type="ECO:0000313" key="2">
    <source>
        <dbReference type="EMBL" id="KNC89018.1"/>
    </source>
</evidence>
<dbReference type="Proteomes" id="UP000037393">
    <property type="component" value="Unassembled WGS sequence"/>
</dbReference>
<keyword evidence="1" id="KW-0472">Membrane</keyword>
<dbReference type="PATRIC" id="fig|379893.4.peg.1647"/>
<organism evidence="2 3">
    <name type="scientific">Trabulsiella odontotermitis</name>
    <dbReference type="NCBI Taxonomy" id="379893"/>
    <lineage>
        <taxon>Bacteria</taxon>
        <taxon>Pseudomonadati</taxon>
        <taxon>Pseudomonadota</taxon>
        <taxon>Gammaproteobacteria</taxon>
        <taxon>Enterobacterales</taxon>
        <taxon>Enterobacteriaceae</taxon>
        <taxon>Trabulsiella</taxon>
    </lineage>
</organism>
<keyword evidence="1" id="KW-0812">Transmembrane</keyword>
<gene>
    <name evidence="2" type="ORF">GM31_08075</name>
</gene>
<feature type="transmembrane region" description="Helical" evidence="1">
    <location>
        <begin position="13"/>
        <end position="34"/>
    </location>
</feature>
<dbReference type="AlphaFoldDB" id="A0A0L0GKS3"/>
<dbReference type="RefSeq" id="WP_049857987.1">
    <property type="nucleotide sequence ID" value="NZ_JNGI01000177.1"/>
</dbReference>
<keyword evidence="1" id="KW-1133">Transmembrane helix</keyword>
<dbReference type="EMBL" id="JNGI01000177">
    <property type="protein sequence ID" value="KNC89018.1"/>
    <property type="molecule type" value="Genomic_DNA"/>
</dbReference>